<feature type="domain" description="Gcp-like" evidence="8">
    <location>
        <begin position="311"/>
        <end position="467"/>
    </location>
</feature>
<dbReference type="AlphaFoldDB" id="A0A6A6VM99"/>
<keyword evidence="5 7" id="KW-0012">Acyltransferase</keyword>
<dbReference type="SUPFAM" id="SSF53067">
    <property type="entry name" value="Actin-like ATPase domain"/>
    <property type="match status" value="2"/>
</dbReference>
<dbReference type="GO" id="GO:0005739">
    <property type="term" value="C:mitochondrion"/>
    <property type="evidence" value="ECO:0007669"/>
    <property type="project" value="UniProtKB-SubCell"/>
</dbReference>
<dbReference type="PANTHER" id="PTHR11735">
    <property type="entry name" value="TRNA N6-ADENOSINE THREONYLCARBAMOYLTRANSFERASE"/>
    <property type="match status" value="1"/>
</dbReference>
<evidence type="ECO:0000259" key="8">
    <source>
        <dbReference type="Pfam" id="PF00814"/>
    </source>
</evidence>
<comment type="function">
    <text evidence="7">Required for the formation of a threonylcarbamoyl group on adenosine at position 37 (t(6)A37) in mitochondrial tRNAs that read codons beginning with adenine. Probably involved in the transfer of the threonylcarbamoyl moiety of threonylcarbamoyl-AMP (TC-AMP) to the N6 group of A37. Involved in mitochondrial genome maintenance.</text>
</comment>
<evidence type="ECO:0000256" key="1">
    <source>
        <dbReference type="ARBA" id="ARBA00012156"/>
    </source>
</evidence>
<feature type="domain" description="Gcp-like" evidence="8">
    <location>
        <begin position="68"/>
        <end position="168"/>
    </location>
</feature>
<keyword evidence="4 7" id="KW-0479">Metal-binding</keyword>
<keyword evidence="3 7" id="KW-0819">tRNA processing</keyword>
<dbReference type="InterPro" id="IPR000905">
    <property type="entry name" value="Gcp-like_dom"/>
</dbReference>
<keyword evidence="7" id="KW-0496">Mitochondrion</keyword>
<feature type="domain" description="Gcp-like" evidence="8">
    <location>
        <begin position="191"/>
        <end position="240"/>
    </location>
</feature>
<comment type="similarity">
    <text evidence="7">Belongs to the KAE1 / TsaD family.</text>
</comment>
<dbReference type="PRINTS" id="PR00789">
    <property type="entry name" value="OSIALOPTASE"/>
</dbReference>
<evidence type="ECO:0000313" key="10">
    <source>
        <dbReference type="Proteomes" id="UP000799440"/>
    </source>
</evidence>
<dbReference type="GO" id="GO:0061711">
    <property type="term" value="F:tRNA N(6)-L-threonylcarbamoyladenine synthase activity"/>
    <property type="evidence" value="ECO:0007669"/>
    <property type="project" value="UniProtKB-EC"/>
</dbReference>
<evidence type="ECO:0000256" key="3">
    <source>
        <dbReference type="ARBA" id="ARBA00022694"/>
    </source>
</evidence>
<dbReference type="EMBL" id="MU006561">
    <property type="protein sequence ID" value="KAF2751742.1"/>
    <property type="molecule type" value="Genomic_DNA"/>
</dbReference>
<dbReference type="Pfam" id="PF00814">
    <property type="entry name" value="TsaD"/>
    <property type="match status" value="3"/>
</dbReference>
<organism evidence="9 10">
    <name type="scientific">Sporormia fimetaria CBS 119925</name>
    <dbReference type="NCBI Taxonomy" id="1340428"/>
    <lineage>
        <taxon>Eukaryota</taxon>
        <taxon>Fungi</taxon>
        <taxon>Dikarya</taxon>
        <taxon>Ascomycota</taxon>
        <taxon>Pezizomycotina</taxon>
        <taxon>Dothideomycetes</taxon>
        <taxon>Pleosporomycetidae</taxon>
        <taxon>Pleosporales</taxon>
        <taxon>Sporormiaceae</taxon>
        <taxon>Sporormia</taxon>
    </lineage>
</organism>
<dbReference type="OrthoDB" id="10259622at2759"/>
<comment type="subcellular location">
    <subcellularLocation>
        <location evidence="7">Mitochondrion</location>
    </subcellularLocation>
</comment>
<comment type="catalytic activity">
    <reaction evidence="6 7">
        <text>L-threonylcarbamoyladenylate + adenosine(37) in tRNA = N(6)-L-threonylcarbamoyladenosine(37) in tRNA + AMP + H(+)</text>
        <dbReference type="Rhea" id="RHEA:37059"/>
        <dbReference type="Rhea" id="RHEA-COMP:10162"/>
        <dbReference type="Rhea" id="RHEA-COMP:10163"/>
        <dbReference type="ChEBI" id="CHEBI:15378"/>
        <dbReference type="ChEBI" id="CHEBI:73682"/>
        <dbReference type="ChEBI" id="CHEBI:74411"/>
        <dbReference type="ChEBI" id="CHEBI:74418"/>
        <dbReference type="ChEBI" id="CHEBI:456215"/>
        <dbReference type="EC" id="2.3.1.234"/>
    </reaction>
</comment>
<dbReference type="EC" id="2.3.1.234" evidence="1"/>
<evidence type="ECO:0000256" key="4">
    <source>
        <dbReference type="ARBA" id="ARBA00022723"/>
    </source>
</evidence>
<comment type="cofactor">
    <cofactor evidence="7">
        <name>a divalent metal cation</name>
        <dbReference type="ChEBI" id="CHEBI:60240"/>
    </cofactor>
    <text evidence="7">Binds 1 divalent metal cation per subunit.</text>
</comment>
<evidence type="ECO:0000256" key="7">
    <source>
        <dbReference type="HAMAP-Rule" id="MF_03179"/>
    </source>
</evidence>
<evidence type="ECO:0000313" key="9">
    <source>
        <dbReference type="EMBL" id="KAF2751742.1"/>
    </source>
</evidence>
<evidence type="ECO:0000256" key="2">
    <source>
        <dbReference type="ARBA" id="ARBA00022679"/>
    </source>
</evidence>
<dbReference type="Proteomes" id="UP000799440">
    <property type="component" value="Unassembled WGS sequence"/>
</dbReference>
<gene>
    <name evidence="9" type="ORF">M011DRAFT_393110</name>
</gene>
<dbReference type="GO" id="GO:0046872">
    <property type="term" value="F:metal ion binding"/>
    <property type="evidence" value="ECO:0007669"/>
    <property type="project" value="UniProtKB-KW"/>
</dbReference>
<evidence type="ECO:0000256" key="5">
    <source>
        <dbReference type="ARBA" id="ARBA00023315"/>
    </source>
</evidence>
<dbReference type="InterPro" id="IPR043129">
    <property type="entry name" value="ATPase_NBD"/>
</dbReference>
<dbReference type="InterPro" id="IPR017861">
    <property type="entry name" value="KAE1/TsaD"/>
</dbReference>
<dbReference type="PANTHER" id="PTHR11735:SF6">
    <property type="entry name" value="TRNA N6-ADENOSINE THREONYLCARBAMOYLTRANSFERASE, MITOCHONDRIAL"/>
    <property type="match status" value="1"/>
</dbReference>
<evidence type="ECO:0000256" key="6">
    <source>
        <dbReference type="ARBA" id="ARBA00048117"/>
    </source>
</evidence>
<dbReference type="GO" id="GO:0072670">
    <property type="term" value="P:mitochondrial tRNA threonylcarbamoyladenosine modification"/>
    <property type="evidence" value="ECO:0007669"/>
    <property type="project" value="TreeGrafter"/>
</dbReference>
<dbReference type="InterPro" id="IPR022450">
    <property type="entry name" value="TsaD"/>
</dbReference>
<dbReference type="HAMAP" id="MF_01445">
    <property type="entry name" value="TsaD"/>
    <property type="match status" value="1"/>
</dbReference>
<comment type="subunit">
    <text evidence="7">Homodimer.</text>
</comment>
<protein>
    <recommendedName>
        <fullName evidence="1">N(6)-L-threonylcarbamoyladenine synthase</fullName>
        <ecNumber evidence="1">2.3.1.234</ecNumber>
    </recommendedName>
</protein>
<reference evidence="9" key="1">
    <citation type="journal article" date="2020" name="Stud. Mycol.">
        <title>101 Dothideomycetes genomes: a test case for predicting lifestyles and emergence of pathogens.</title>
        <authorList>
            <person name="Haridas S."/>
            <person name="Albert R."/>
            <person name="Binder M."/>
            <person name="Bloem J."/>
            <person name="Labutti K."/>
            <person name="Salamov A."/>
            <person name="Andreopoulos B."/>
            <person name="Baker S."/>
            <person name="Barry K."/>
            <person name="Bills G."/>
            <person name="Bluhm B."/>
            <person name="Cannon C."/>
            <person name="Castanera R."/>
            <person name="Culley D."/>
            <person name="Daum C."/>
            <person name="Ezra D."/>
            <person name="Gonzalez J."/>
            <person name="Henrissat B."/>
            <person name="Kuo A."/>
            <person name="Liang C."/>
            <person name="Lipzen A."/>
            <person name="Lutzoni F."/>
            <person name="Magnuson J."/>
            <person name="Mondo S."/>
            <person name="Nolan M."/>
            <person name="Ohm R."/>
            <person name="Pangilinan J."/>
            <person name="Park H.-J."/>
            <person name="Ramirez L."/>
            <person name="Alfaro M."/>
            <person name="Sun H."/>
            <person name="Tritt A."/>
            <person name="Yoshinaga Y."/>
            <person name="Zwiers L.-H."/>
            <person name="Turgeon B."/>
            <person name="Goodwin S."/>
            <person name="Spatafora J."/>
            <person name="Crous P."/>
            <person name="Grigoriev I."/>
        </authorList>
    </citation>
    <scope>NUCLEOTIDE SEQUENCE</scope>
    <source>
        <strain evidence="9">CBS 119925</strain>
    </source>
</reference>
<proteinExistence type="inferred from homology"/>
<sequence length="501" mass="54793">MNHYARVFAASCRPRLLAPRNCATPRRSLLTLAIETSCDDTSVAVLEAFDGSNGRTGATLYFHKKVTSNNTEYHGVHPLASLYSHQENLAKLVDEAILSLPPKNKDARSKSVWSKRLPDFVSVTRGPGMRSNLFTGLDTAKGLAAAWQVDLVGVHHMQAHALTPRLVSALQDAKTPHSDSGSPLRKVDVNPEFPFLSVLASGGHTLLIHSSSLTEHRVLASTADIAVGECLDKVARIVLPSDVLTSAKTTMYGPLLEKFAFPHASDLEPREKPRIETPGSAQFLLEDNTAAEYQAMYATRYAYVVPKNQEEALRQNKTKWGWAFNQPLVRAGGGLKSRSFELSFSGLLSAAERAFEFERDLVTGRLNKCSRTPDDVSLEERKDMAREAMRAAFEHVADRVVLALQQTAFENGPASNVPTVVMSGGVAANAFLRYILASTLVAHGFPHARVVFPPVSLCTDNAAMIAWAGIEMYAAGYSDPREIRALRKWPLDELLSPCQNG</sequence>
<dbReference type="Gene3D" id="3.30.420.40">
    <property type="match status" value="2"/>
</dbReference>
<name>A0A6A6VM99_9PLEO</name>
<keyword evidence="10" id="KW-1185">Reference proteome</keyword>
<accession>A0A6A6VM99</accession>
<keyword evidence="2 7" id="KW-0808">Transferase</keyword>